<comment type="caution">
    <text evidence="8">The sequence shown here is derived from an EMBL/GenBank/DDBJ whole genome shotgun (WGS) entry which is preliminary data.</text>
</comment>
<dbReference type="CDD" id="cd07477">
    <property type="entry name" value="Peptidases_S8_Subtilisin_subset"/>
    <property type="match status" value="1"/>
</dbReference>
<sequence>MVQVQLIPFKVQQAFAKTNEIPTAIKMMRAPKKWKEGYTGRGVVGVIDTGCDRKHPDLKNRIIGGRNFSSENKSNFLDFNDQNGHGTHVAGTIAATVNGLGVSGVAPHAQVFVLKAFDAKGYGETESIINAIHYAIRWRGNNGEKIRVLSISFGSKENHPKLHQAVRKAVANDMLVVCAAGNDGDDNIHTTERLYPGHYQEVVQVGAVDHKGNMAPFTNSNDEIDLVAPGVDVRSTYLNGKYASLSGTSMATPHVAGAAAIMIEQLEKELGRTLTEPELYTQLIQSTVSLKHSKRAQGNGFILFS</sequence>
<dbReference type="InterPro" id="IPR034202">
    <property type="entry name" value="Subtilisin_Carlsberg-like"/>
</dbReference>
<dbReference type="PANTHER" id="PTHR43399">
    <property type="entry name" value="SUBTILISIN-RELATED"/>
    <property type="match status" value="1"/>
</dbReference>
<evidence type="ECO:0000256" key="6">
    <source>
        <dbReference type="RuleBase" id="RU003355"/>
    </source>
</evidence>
<keyword evidence="2 5" id="KW-0645">Protease</keyword>
<feature type="active site" description="Charge relay system" evidence="5">
    <location>
        <position position="85"/>
    </location>
</feature>
<dbReference type="InterPro" id="IPR036852">
    <property type="entry name" value="Peptidase_S8/S53_dom_sf"/>
</dbReference>
<dbReference type="PROSITE" id="PS00138">
    <property type="entry name" value="SUBTILASE_SER"/>
    <property type="match status" value="1"/>
</dbReference>
<evidence type="ECO:0000256" key="5">
    <source>
        <dbReference type="PROSITE-ProRule" id="PRU01240"/>
    </source>
</evidence>
<proteinExistence type="inferred from homology"/>
<evidence type="ECO:0000256" key="4">
    <source>
        <dbReference type="ARBA" id="ARBA00022825"/>
    </source>
</evidence>
<evidence type="ECO:0000313" key="9">
    <source>
        <dbReference type="Proteomes" id="UP001145072"/>
    </source>
</evidence>
<reference evidence="8" key="1">
    <citation type="submission" date="2022-06" db="EMBL/GenBank/DDBJ databases">
        <title>Aquibacillus sp. a new bacterium isolated from soil saline samples.</title>
        <authorList>
            <person name="Galisteo C."/>
            <person name="De La Haba R."/>
            <person name="Sanchez-Porro C."/>
            <person name="Ventosa A."/>
        </authorList>
    </citation>
    <scope>NUCLEOTIDE SEQUENCE</scope>
    <source>
        <strain evidence="8">JCM 12387</strain>
    </source>
</reference>
<feature type="domain" description="Peptidase S8/S53" evidence="7">
    <location>
        <begin position="43"/>
        <end position="300"/>
    </location>
</feature>
<dbReference type="InterPro" id="IPR023827">
    <property type="entry name" value="Peptidase_S8_Asp-AS"/>
</dbReference>
<dbReference type="AlphaFoldDB" id="A0A9X3WGS2"/>
<accession>A0A9X3WGS2</accession>
<evidence type="ECO:0000256" key="2">
    <source>
        <dbReference type="ARBA" id="ARBA00022670"/>
    </source>
</evidence>
<dbReference type="GO" id="GO:0006508">
    <property type="term" value="P:proteolysis"/>
    <property type="evidence" value="ECO:0007669"/>
    <property type="project" value="UniProtKB-KW"/>
</dbReference>
<dbReference type="PROSITE" id="PS00137">
    <property type="entry name" value="SUBTILASE_HIS"/>
    <property type="match status" value="1"/>
</dbReference>
<evidence type="ECO:0000256" key="3">
    <source>
        <dbReference type="ARBA" id="ARBA00022801"/>
    </source>
</evidence>
<dbReference type="EMBL" id="JAMQJZ010000002">
    <property type="protein sequence ID" value="MDC3419465.1"/>
    <property type="molecule type" value="Genomic_DNA"/>
</dbReference>
<feature type="active site" description="Charge relay system" evidence="5">
    <location>
        <position position="48"/>
    </location>
</feature>
<dbReference type="PROSITE" id="PS51892">
    <property type="entry name" value="SUBTILASE"/>
    <property type="match status" value="1"/>
</dbReference>
<keyword evidence="9" id="KW-1185">Reference proteome</keyword>
<keyword evidence="3 5" id="KW-0378">Hydrolase</keyword>
<dbReference type="InterPro" id="IPR022398">
    <property type="entry name" value="Peptidase_S8_His-AS"/>
</dbReference>
<dbReference type="InterPro" id="IPR015500">
    <property type="entry name" value="Peptidase_S8_subtilisin-rel"/>
</dbReference>
<dbReference type="PRINTS" id="PR00723">
    <property type="entry name" value="SUBTILISIN"/>
</dbReference>
<dbReference type="InterPro" id="IPR023828">
    <property type="entry name" value="Peptidase_S8_Ser-AS"/>
</dbReference>
<dbReference type="SUPFAM" id="SSF52743">
    <property type="entry name" value="Subtilisin-like"/>
    <property type="match status" value="1"/>
</dbReference>
<feature type="active site" description="Charge relay system" evidence="5">
    <location>
        <position position="249"/>
    </location>
</feature>
<protein>
    <submittedName>
        <fullName evidence="8">S8 family peptidase</fullName>
    </submittedName>
</protein>
<organism evidence="8 9">
    <name type="scientific">Aquibacillus koreensis</name>
    <dbReference type="NCBI Taxonomy" id="279446"/>
    <lineage>
        <taxon>Bacteria</taxon>
        <taxon>Bacillati</taxon>
        <taxon>Bacillota</taxon>
        <taxon>Bacilli</taxon>
        <taxon>Bacillales</taxon>
        <taxon>Bacillaceae</taxon>
        <taxon>Aquibacillus</taxon>
    </lineage>
</organism>
<dbReference type="Pfam" id="PF00082">
    <property type="entry name" value="Peptidase_S8"/>
    <property type="match status" value="1"/>
</dbReference>
<dbReference type="RefSeq" id="WP_259869710.1">
    <property type="nucleotide sequence ID" value="NZ_JAMQJZ010000002.1"/>
</dbReference>
<gene>
    <name evidence="8" type="ORF">NC661_03695</name>
</gene>
<name>A0A9X3WGS2_9BACI</name>
<dbReference type="Gene3D" id="3.40.50.200">
    <property type="entry name" value="Peptidase S8/S53 domain"/>
    <property type="match status" value="1"/>
</dbReference>
<evidence type="ECO:0000259" key="7">
    <source>
        <dbReference type="Pfam" id="PF00082"/>
    </source>
</evidence>
<dbReference type="PANTHER" id="PTHR43399:SF4">
    <property type="entry name" value="CELL WALL-ASSOCIATED PROTEASE"/>
    <property type="match status" value="1"/>
</dbReference>
<dbReference type="GO" id="GO:0004252">
    <property type="term" value="F:serine-type endopeptidase activity"/>
    <property type="evidence" value="ECO:0007669"/>
    <property type="project" value="UniProtKB-UniRule"/>
</dbReference>
<dbReference type="PROSITE" id="PS00136">
    <property type="entry name" value="SUBTILASE_ASP"/>
    <property type="match status" value="1"/>
</dbReference>
<comment type="similarity">
    <text evidence="1 5 6">Belongs to the peptidase S8 family.</text>
</comment>
<evidence type="ECO:0000313" key="8">
    <source>
        <dbReference type="EMBL" id="MDC3419465.1"/>
    </source>
</evidence>
<keyword evidence="4 5" id="KW-0720">Serine protease</keyword>
<dbReference type="InterPro" id="IPR000209">
    <property type="entry name" value="Peptidase_S8/S53_dom"/>
</dbReference>
<dbReference type="InterPro" id="IPR051048">
    <property type="entry name" value="Peptidase_S8/S53_subtilisin"/>
</dbReference>
<dbReference type="Proteomes" id="UP001145072">
    <property type="component" value="Unassembled WGS sequence"/>
</dbReference>
<evidence type="ECO:0000256" key="1">
    <source>
        <dbReference type="ARBA" id="ARBA00011073"/>
    </source>
</evidence>